<proteinExistence type="inferred from homology"/>
<dbReference type="EMBL" id="JAUSVL010000001">
    <property type="protein sequence ID" value="MDQ0288256.1"/>
    <property type="molecule type" value="Genomic_DNA"/>
</dbReference>
<dbReference type="GO" id="GO:0003676">
    <property type="term" value="F:nucleic acid binding"/>
    <property type="evidence" value="ECO:0007669"/>
    <property type="project" value="InterPro"/>
</dbReference>
<dbReference type="SUPFAM" id="SSF53098">
    <property type="entry name" value="Ribonuclease H-like"/>
    <property type="match status" value="1"/>
</dbReference>
<dbReference type="AlphaFoldDB" id="A0AAE3VD86"/>
<evidence type="ECO:0000259" key="2">
    <source>
        <dbReference type="PROSITE" id="PS50994"/>
    </source>
</evidence>
<sequence length="497" mass="56565">MISRELFWEIVRLHKVEKLNSTQIGARLAMAPRSVRRFMRLSDYPVKAAERERPCLLEQHATRIRSLLDSFAYTVSQLHARLAEDGISCSYRSLARYVKTIHPKQPPAVMKLCFEPGEAAEVDFGSCGMIYCGQTQRRLSVCAVVLCHSRMLYAEFIPCERLEHFLACQQNALHYFGGSPRRMIVDNCRCAVLRHPGAGDVSYNPAFLDFCGHYGMKPTACSPRHPQSKGIVERAVGYIKHHFVDGRTFVSLDQANAALRVWLDEVANVRSHGTTEQRPCDMLAEERLRLLPLAAEPYECVRIDSRTVDRFGRIHFDQNDYSVPHRLVGSILTVKAYPHKVAIYNGDMLVATHPRSYDRRQEIIMSEHHEDVMKRTKAARLQNLRSDFLRLAPAAADFLRQLEETTLDATAHLTRITALGEIYGREALKKALDTALHFQVCKAEYIEHILSTASRQQPEQRGVLHVPNANGQLDLRVPTPDLSRFKTIKTTERNNHG</sequence>
<dbReference type="Proteomes" id="UP001238163">
    <property type="component" value="Unassembled WGS sequence"/>
</dbReference>
<dbReference type="InterPro" id="IPR012337">
    <property type="entry name" value="RNaseH-like_sf"/>
</dbReference>
<keyword evidence="4" id="KW-1185">Reference proteome</keyword>
<comment type="caution">
    <text evidence="3">The sequence shown here is derived from an EMBL/GenBank/DDBJ whole genome shotgun (WGS) entry which is preliminary data.</text>
</comment>
<dbReference type="Pfam" id="PF00665">
    <property type="entry name" value="rve"/>
    <property type="match status" value="1"/>
</dbReference>
<dbReference type="InterPro" id="IPR054353">
    <property type="entry name" value="IstA-like_C"/>
</dbReference>
<protein>
    <submittedName>
        <fullName evidence="3">Transposase</fullName>
    </submittedName>
</protein>
<dbReference type="Pfam" id="PF22483">
    <property type="entry name" value="Mu-transpos_C_2"/>
    <property type="match status" value="1"/>
</dbReference>
<feature type="domain" description="Integrase catalytic" evidence="2">
    <location>
        <begin position="112"/>
        <end position="287"/>
    </location>
</feature>
<dbReference type="Gene3D" id="3.30.420.10">
    <property type="entry name" value="Ribonuclease H-like superfamily/Ribonuclease H"/>
    <property type="match status" value="1"/>
</dbReference>
<dbReference type="PROSITE" id="PS50994">
    <property type="entry name" value="INTEGRASE"/>
    <property type="match status" value="1"/>
</dbReference>
<dbReference type="PANTHER" id="PTHR35004:SF7">
    <property type="entry name" value="INTEGRASE PROTEIN"/>
    <property type="match status" value="1"/>
</dbReference>
<name>A0AAE3VD86_9BACT</name>
<dbReference type="NCBIfam" id="NF033546">
    <property type="entry name" value="transpos_IS21"/>
    <property type="match status" value="1"/>
</dbReference>
<reference evidence="3" key="1">
    <citation type="submission" date="2023-07" db="EMBL/GenBank/DDBJ databases">
        <title>Genomic Encyclopedia of Type Strains, Phase IV (KMG-IV): sequencing the most valuable type-strain genomes for metagenomic binning, comparative biology and taxonomic classification.</title>
        <authorList>
            <person name="Goeker M."/>
        </authorList>
    </citation>
    <scope>NUCLEOTIDE SEQUENCE</scope>
    <source>
        <strain evidence="3">DSM 24202</strain>
    </source>
</reference>
<evidence type="ECO:0000313" key="4">
    <source>
        <dbReference type="Proteomes" id="UP001238163"/>
    </source>
</evidence>
<organism evidence="3 4">
    <name type="scientific">Oligosphaera ethanolica</name>
    <dbReference type="NCBI Taxonomy" id="760260"/>
    <lineage>
        <taxon>Bacteria</taxon>
        <taxon>Pseudomonadati</taxon>
        <taxon>Lentisphaerota</taxon>
        <taxon>Oligosphaeria</taxon>
        <taxon>Oligosphaerales</taxon>
        <taxon>Oligosphaeraceae</taxon>
        <taxon>Oligosphaera</taxon>
    </lineage>
</organism>
<dbReference type="RefSeq" id="WP_307259566.1">
    <property type="nucleotide sequence ID" value="NZ_JAUSVL010000001.1"/>
</dbReference>
<dbReference type="InterPro" id="IPR001584">
    <property type="entry name" value="Integrase_cat-core"/>
</dbReference>
<gene>
    <name evidence="3" type="ORF">J3R75_000363</name>
</gene>
<dbReference type="PANTHER" id="PTHR35004">
    <property type="entry name" value="TRANSPOSASE RV3428C-RELATED"/>
    <property type="match status" value="1"/>
</dbReference>
<dbReference type="GO" id="GO:0015074">
    <property type="term" value="P:DNA integration"/>
    <property type="evidence" value="ECO:0007669"/>
    <property type="project" value="InterPro"/>
</dbReference>
<comment type="similarity">
    <text evidence="1">Belongs to the transposase IS21/IS408/IS1162 family.</text>
</comment>
<accession>A0AAE3VD86</accession>
<evidence type="ECO:0000256" key="1">
    <source>
        <dbReference type="ARBA" id="ARBA00009277"/>
    </source>
</evidence>
<evidence type="ECO:0000313" key="3">
    <source>
        <dbReference type="EMBL" id="MDQ0288256.1"/>
    </source>
</evidence>
<dbReference type="InterPro" id="IPR036397">
    <property type="entry name" value="RNaseH_sf"/>
</dbReference>